<comment type="caution">
    <text evidence="8">The sequence shown here is derived from an EMBL/GenBank/DDBJ whole genome shotgun (WGS) entry which is preliminary data.</text>
</comment>
<evidence type="ECO:0000256" key="7">
    <source>
        <dbReference type="PROSITE-ProRule" id="PRU00418"/>
    </source>
</evidence>
<dbReference type="InterPro" id="IPR036542">
    <property type="entry name" value="PTS_IIA_lac/cel_sf"/>
</dbReference>
<dbReference type="PROSITE" id="PS51095">
    <property type="entry name" value="PTS_EIIA_TYPE_3"/>
    <property type="match status" value="1"/>
</dbReference>
<evidence type="ECO:0000256" key="6">
    <source>
        <dbReference type="PIRSR" id="PIRSR000699-2"/>
    </source>
</evidence>
<comment type="cofactor">
    <cofactor evidence="6">
        <name>Mg(2+)</name>
        <dbReference type="ChEBI" id="CHEBI:18420"/>
    </cofactor>
    <text evidence="6">Binds 1 Mg(2+) ion per trimer.</text>
</comment>
<evidence type="ECO:0000256" key="1">
    <source>
        <dbReference type="ARBA" id="ARBA00022448"/>
    </source>
</evidence>
<dbReference type="SUPFAM" id="SSF46973">
    <property type="entry name" value="Enzyme IIa from lactose specific PTS, IIa-lac"/>
    <property type="match status" value="1"/>
</dbReference>
<dbReference type="Proteomes" id="UP000222944">
    <property type="component" value="Unassembled WGS sequence"/>
</dbReference>
<dbReference type="GO" id="GO:0016740">
    <property type="term" value="F:transferase activity"/>
    <property type="evidence" value="ECO:0007669"/>
    <property type="project" value="UniProtKB-KW"/>
</dbReference>
<gene>
    <name evidence="8" type="ORF">CN899_29270</name>
</gene>
<feature type="modified residue" description="Phosphohistidine; by HPr" evidence="7">
    <location>
        <position position="80"/>
    </location>
</feature>
<dbReference type="AlphaFoldDB" id="A0A9X7BTX3"/>
<evidence type="ECO:0000256" key="5">
    <source>
        <dbReference type="PIRSR" id="PIRSR000699-1"/>
    </source>
</evidence>
<reference evidence="8 9" key="1">
    <citation type="submission" date="2017-09" db="EMBL/GenBank/DDBJ databases">
        <title>Large-scale bioinformatics analysis of Bacillus genomes uncovers conserved roles of natural products in bacterial physiology.</title>
        <authorList>
            <consortium name="Agbiome Team Llc"/>
            <person name="Bleich R.M."/>
            <person name="Grubbs K.J."/>
            <person name="Santa Maria K.C."/>
            <person name="Allen S.E."/>
            <person name="Farag S."/>
            <person name="Shank E.A."/>
            <person name="Bowers A."/>
        </authorList>
    </citation>
    <scope>NUCLEOTIDE SEQUENCE [LARGE SCALE GENOMIC DNA]</scope>
    <source>
        <strain evidence="8 9">AFS058004</strain>
    </source>
</reference>
<feature type="binding site" evidence="6">
    <location>
        <position position="83"/>
    </location>
    <ligand>
        <name>Mg(2+)</name>
        <dbReference type="ChEBI" id="CHEBI:18420"/>
        <note>ligand shared between all trimeric partners</note>
    </ligand>
</feature>
<keyword evidence="2" id="KW-0762">Sugar transport</keyword>
<keyword evidence="6" id="KW-0460">Magnesium</keyword>
<dbReference type="PANTHER" id="PTHR34382:SF7">
    <property type="entry name" value="PTS SYSTEM N,N'-DIACETYLCHITOBIOSE-SPECIFIC EIIA COMPONENT"/>
    <property type="match status" value="1"/>
</dbReference>
<evidence type="ECO:0000256" key="3">
    <source>
        <dbReference type="ARBA" id="ARBA00022679"/>
    </source>
</evidence>
<keyword evidence="3" id="KW-0808">Transferase</keyword>
<organism evidence="8 9">
    <name type="scientific">Bacillus thuringiensis</name>
    <dbReference type="NCBI Taxonomy" id="1428"/>
    <lineage>
        <taxon>Bacteria</taxon>
        <taxon>Bacillati</taxon>
        <taxon>Bacillota</taxon>
        <taxon>Bacilli</taxon>
        <taxon>Bacillales</taxon>
        <taxon>Bacillaceae</taxon>
        <taxon>Bacillus</taxon>
        <taxon>Bacillus cereus group</taxon>
    </lineage>
</organism>
<sequence>MSTEINNNELEIFEIISHGGNARGLAYDALIAAEEFNFERATELIKQAAEELSLAHKTQTKLIQAELNGVPSEKTLLMIHAQDHLMTAMSEQKLIEHMIRIIKKLAPQQESKI</sequence>
<feature type="active site" description="Tele-phosphohistidine intermediate" evidence="5">
    <location>
        <position position="80"/>
    </location>
</feature>
<evidence type="ECO:0000313" key="9">
    <source>
        <dbReference type="Proteomes" id="UP000222944"/>
    </source>
</evidence>
<proteinExistence type="predicted"/>
<evidence type="ECO:0000256" key="4">
    <source>
        <dbReference type="ARBA" id="ARBA00022683"/>
    </source>
</evidence>
<dbReference type="Pfam" id="PF02255">
    <property type="entry name" value="PTS_IIA"/>
    <property type="match status" value="1"/>
</dbReference>
<keyword evidence="4" id="KW-0598">Phosphotransferase system</keyword>
<name>A0A9X7BTX3_BACTU</name>
<dbReference type="GO" id="GO:0009401">
    <property type="term" value="P:phosphoenolpyruvate-dependent sugar phosphotransferase system"/>
    <property type="evidence" value="ECO:0007669"/>
    <property type="project" value="UniProtKB-KW"/>
</dbReference>
<keyword evidence="1" id="KW-0813">Transport</keyword>
<accession>A0A9X7BTX3</accession>
<dbReference type="PIRSF" id="PIRSF000699">
    <property type="entry name" value="PTS_IILac_III"/>
    <property type="match status" value="1"/>
</dbReference>
<protein>
    <submittedName>
        <fullName evidence="8">PTS lactose/cellobiose transporter subunit IIA</fullName>
    </submittedName>
</protein>
<dbReference type="EMBL" id="NUFN01000061">
    <property type="protein sequence ID" value="PGH77973.1"/>
    <property type="molecule type" value="Genomic_DNA"/>
</dbReference>
<dbReference type="PANTHER" id="PTHR34382">
    <property type="entry name" value="PTS SYSTEM N,N'-DIACETYLCHITOBIOSE-SPECIFIC EIIA COMPONENT"/>
    <property type="match status" value="1"/>
</dbReference>
<keyword evidence="6" id="KW-0479">Metal-binding</keyword>
<dbReference type="InterPro" id="IPR003188">
    <property type="entry name" value="PTS_IIA_lac/cel"/>
</dbReference>
<dbReference type="GO" id="GO:0046872">
    <property type="term" value="F:metal ion binding"/>
    <property type="evidence" value="ECO:0007669"/>
    <property type="project" value="UniProtKB-KW"/>
</dbReference>
<dbReference type="CDD" id="cd00215">
    <property type="entry name" value="PTS_IIA_lac"/>
    <property type="match status" value="1"/>
</dbReference>
<dbReference type="RefSeq" id="WP_098866916.1">
    <property type="nucleotide sequence ID" value="NZ_NUFN01000061.1"/>
</dbReference>
<evidence type="ECO:0000256" key="2">
    <source>
        <dbReference type="ARBA" id="ARBA00022597"/>
    </source>
</evidence>
<evidence type="ECO:0000313" key="8">
    <source>
        <dbReference type="EMBL" id="PGH77973.1"/>
    </source>
</evidence>
<dbReference type="Gene3D" id="1.20.58.80">
    <property type="entry name" value="Phosphotransferase system, lactose/cellobiose-type IIA subunit"/>
    <property type="match status" value="1"/>
</dbReference>